<name>A0A8I6WRW8_HORVV</name>
<reference evidence="3" key="1">
    <citation type="journal article" date="2012" name="Nature">
        <title>A physical, genetic and functional sequence assembly of the barley genome.</title>
        <authorList>
            <consortium name="The International Barley Genome Sequencing Consortium"/>
            <person name="Mayer K.F."/>
            <person name="Waugh R."/>
            <person name="Brown J.W."/>
            <person name="Schulman A."/>
            <person name="Langridge P."/>
            <person name="Platzer M."/>
            <person name="Fincher G.B."/>
            <person name="Muehlbauer G.J."/>
            <person name="Sato K."/>
            <person name="Close T.J."/>
            <person name="Wise R.P."/>
            <person name="Stein N."/>
        </authorList>
    </citation>
    <scope>NUCLEOTIDE SEQUENCE [LARGE SCALE GENOMIC DNA]</scope>
    <source>
        <strain evidence="3">cv. Morex</strain>
    </source>
</reference>
<proteinExistence type="predicted"/>
<accession>A0A8I6WRW8</accession>
<protein>
    <submittedName>
        <fullName evidence="2">Uncharacterized protein</fullName>
    </submittedName>
</protein>
<keyword evidence="3" id="KW-1185">Reference proteome</keyword>
<feature type="compositionally biased region" description="Polar residues" evidence="1">
    <location>
        <begin position="134"/>
        <end position="146"/>
    </location>
</feature>
<sequence>MLNGECKDLSSVHWTHWWVGFMKPFNDIFNILARGISDGQDYNSRKPAFLACGEKFMIPRKISEKDLIVIKEVSESGKEEHVAALIAKGKRVMDHWTPILSDFFSNDEPVRISNKKRKLKATAECSSYVDKTPISGTEGTHMTENSSLEEESTPATKRKLDTMDTESNYGPIELDVPLNVDNISGVDLDGVLCGGIDHGLGDLDDLNIDDYVGTESLEASELCPGLSTNTSPVDDDSTISPAFAHGTEDVPVVDKELLVKTAVPTMDIITEFFVNATESALKAALDGLDASTIVEPRRQAILQDLLRMIPSIPQFASVREAVDMLISISVGMQEANGGVGAVSAKQAQAIVKAESEVALHENALKDTSDKLLSAIEQNDERKRVVAPLSFKLNEATSHYLGVKRRLHG</sequence>
<organism evidence="2 3">
    <name type="scientific">Hordeum vulgare subsp. vulgare</name>
    <name type="common">Domesticated barley</name>
    <dbReference type="NCBI Taxonomy" id="112509"/>
    <lineage>
        <taxon>Eukaryota</taxon>
        <taxon>Viridiplantae</taxon>
        <taxon>Streptophyta</taxon>
        <taxon>Embryophyta</taxon>
        <taxon>Tracheophyta</taxon>
        <taxon>Spermatophyta</taxon>
        <taxon>Magnoliopsida</taxon>
        <taxon>Liliopsida</taxon>
        <taxon>Poales</taxon>
        <taxon>Poaceae</taxon>
        <taxon>BOP clade</taxon>
        <taxon>Pooideae</taxon>
        <taxon>Triticodae</taxon>
        <taxon>Triticeae</taxon>
        <taxon>Hordeinae</taxon>
        <taxon>Hordeum</taxon>
    </lineage>
</organism>
<dbReference type="EnsemblPlants" id="HORVU.MOREX.r3.1HG0028240.1">
    <property type="protein sequence ID" value="HORVU.MOREX.r3.1HG0028240.1"/>
    <property type="gene ID" value="HORVU.MOREX.r3.1HG0028240"/>
</dbReference>
<evidence type="ECO:0000256" key="1">
    <source>
        <dbReference type="SAM" id="MobiDB-lite"/>
    </source>
</evidence>
<dbReference type="AlphaFoldDB" id="A0A8I6WRW8"/>
<reference evidence="2" key="2">
    <citation type="submission" date="2020-10" db="EMBL/GenBank/DDBJ databases">
        <authorList>
            <person name="Scholz U."/>
            <person name="Mascher M."/>
            <person name="Fiebig A."/>
        </authorList>
    </citation>
    <scope>NUCLEOTIDE SEQUENCE [LARGE SCALE GENOMIC DNA]</scope>
    <source>
        <strain evidence="2">cv. Morex</strain>
    </source>
</reference>
<dbReference type="Gramene" id="HORVU.MOREX.r3.1HG0028240.1">
    <property type="protein sequence ID" value="HORVU.MOREX.r3.1HG0028240.1"/>
    <property type="gene ID" value="HORVU.MOREX.r3.1HG0028240"/>
</dbReference>
<evidence type="ECO:0000313" key="3">
    <source>
        <dbReference type="Proteomes" id="UP000011116"/>
    </source>
</evidence>
<feature type="region of interest" description="Disordered" evidence="1">
    <location>
        <begin position="132"/>
        <end position="157"/>
    </location>
</feature>
<dbReference type="Proteomes" id="UP000011116">
    <property type="component" value="Chromosome 1H"/>
</dbReference>
<evidence type="ECO:0000313" key="2">
    <source>
        <dbReference type="EnsemblPlants" id="HORVU.MOREX.r3.1HG0028240.1"/>
    </source>
</evidence>
<reference evidence="2" key="3">
    <citation type="submission" date="2022-01" db="UniProtKB">
        <authorList>
            <consortium name="EnsemblPlants"/>
        </authorList>
    </citation>
    <scope>IDENTIFICATION</scope>
    <source>
        <strain evidence="2">subsp. vulgare</strain>
    </source>
</reference>